<sequence length="258" mass="28208">MNFVPAIALAVGLVAAIGLVDAAPHSEPRSGYSFLTPELQQLQDDDFANPGLLWVDQGATLWETAAGTSNRSCADCHGDASVSMRGVAPRYPAYSEELGRMVNIEGQINQCRSARQGAEPLPYESEDLLSLTAFVSNQSAGLPISLAVVGPAAESLERGRAFFYQRRGQLNLSCANCHEDNVGNHLRAEPISEGQTNGFPIYRNLWQTMGSTHRMFAWCNEAVRAEPYAAGSQDYIDLEVFERWRSNGLTIETPAVRR</sequence>
<evidence type="ECO:0000256" key="5">
    <source>
        <dbReference type="ARBA" id="ARBA00022679"/>
    </source>
</evidence>
<evidence type="ECO:0000313" key="17">
    <source>
        <dbReference type="Proteomes" id="UP000595857"/>
    </source>
</evidence>
<dbReference type="Proteomes" id="UP000595857">
    <property type="component" value="Chromosome"/>
</dbReference>
<keyword evidence="7" id="KW-0732">Signal</keyword>
<evidence type="ECO:0000256" key="2">
    <source>
        <dbReference type="ARBA" id="ARBA00011530"/>
    </source>
</evidence>
<name>A0ABX7C4X3_9HYPH</name>
<evidence type="ECO:0000256" key="10">
    <source>
        <dbReference type="ARBA" id="ARBA00023004"/>
    </source>
</evidence>
<evidence type="ECO:0000313" key="16">
    <source>
        <dbReference type="EMBL" id="QQR39292.1"/>
    </source>
</evidence>
<keyword evidence="6 14" id="KW-0479">Metal-binding</keyword>
<evidence type="ECO:0000256" key="8">
    <source>
        <dbReference type="ARBA" id="ARBA00022764"/>
    </source>
</evidence>
<evidence type="ECO:0000256" key="1">
    <source>
        <dbReference type="ARBA" id="ARBA00004418"/>
    </source>
</evidence>
<comment type="subunit">
    <text evidence="2 14">Heterodimer of SoxA and SoxX.</text>
</comment>
<dbReference type="RefSeq" id="WP_201633202.1">
    <property type="nucleotide sequence ID" value="NZ_CP068046.1"/>
</dbReference>
<keyword evidence="5 14" id="KW-0808">Transferase</keyword>
<dbReference type="InterPro" id="IPR009056">
    <property type="entry name" value="Cyt_c-like_dom"/>
</dbReference>
<dbReference type="PIRSF" id="PIRSF038455">
    <property type="entry name" value="SoxA"/>
    <property type="match status" value="1"/>
</dbReference>
<evidence type="ECO:0000256" key="13">
    <source>
        <dbReference type="ARBA" id="ARBA00048423"/>
    </source>
</evidence>
<comment type="catalytic activity">
    <reaction evidence="12 14">
        <text>L-cysteinyl-[SoxY protein] + thiosulfate + 2 Fe(III)-[cytochrome c] = S-sulfosulfanyl-L-cysteinyl-[SoxY protein] + 2 Fe(II)-[cytochrome c] + 2 H(+)</text>
        <dbReference type="Rhea" id="RHEA:56720"/>
        <dbReference type="Rhea" id="RHEA-COMP:10350"/>
        <dbReference type="Rhea" id="RHEA-COMP:14328"/>
        <dbReference type="Rhea" id="RHEA-COMP:14399"/>
        <dbReference type="Rhea" id="RHEA-COMP:14691"/>
        <dbReference type="ChEBI" id="CHEBI:15378"/>
        <dbReference type="ChEBI" id="CHEBI:29033"/>
        <dbReference type="ChEBI" id="CHEBI:29034"/>
        <dbReference type="ChEBI" id="CHEBI:29950"/>
        <dbReference type="ChEBI" id="CHEBI:33542"/>
        <dbReference type="ChEBI" id="CHEBI:139321"/>
        <dbReference type="EC" id="2.8.5.2"/>
    </reaction>
</comment>
<dbReference type="InterPro" id="IPR025710">
    <property type="entry name" value="SoxA"/>
</dbReference>
<evidence type="ECO:0000256" key="4">
    <source>
        <dbReference type="ARBA" id="ARBA00022617"/>
    </source>
</evidence>
<reference evidence="16 17" key="1">
    <citation type="submission" date="2021-01" db="EMBL/GenBank/DDBJ databases">
        <title>Genome seq and assembly of Devosia sp. LEGU1.</title>
        <authorList>
            <person name="Chhetri G."/>
        </authorList>
    </citation>
    <scope>NUCLEOTIDE SEQUENCE [LARGE SCALE GENOMIC DNA]</scope>
    <source>
        <strain evidence="16 17">LEGU1</strain>
    </source>
</reference>
<dbReference type="EC" id="2.8.5.2" evidence="14"/>
<evidence type="ECO:0000259" key="15">
    <source>
        <dbReference type="PROSITE" id="PS51007"/>
    </source>
</evidence>
<evidence type="ECO:0000256" key="14">
    <source>
        <dbReference type="PIRNR" id="PIRNR038455"/>
    </source>
</evidence>
<comment type="catalytic activity">
    <reaction evidence="13 14">
        <text>S-sulfanyl-L-cysteinyl-[SoxY protein] + thiosulfate + 2 Fe(III)-[cytochrome c] = S-(2-sulfodisulfanyl)-L-cysteinyl-[SoxY protein] + 2 Fe(II)-[cytochrome c] + 2 H(+)</text>
        <dbReference type="Rhea" id="RHEA:51224"/>
        <dbReference type="Rhea" id="RHEA-COMP:10350"/>
        <dbReference type="Rhea" id="RHEA-COMP:14399"/>
        <dbReference type="Rhea" id="RHEA-COMP:14689"/>
        <dbReference type="Rhea" id="RHEA-COMP:14690"/>
        <dbReference type="ChEBI" id="CHEBI:15378"/>
        <dbReference type="ChEBI" id="CHEBI:29033"/>
        <dbReference type="ChEBI" id="CHEBI:29034"/>
        <dbReference type="ChEBI" id="CHEBI:33542"/>
        <dbReference type="ChEBI" id="CHEBI:61963"/>
        <dbReference type="ChEBI" id="CHEBI:140664"/>
        <dbReference type="EC" id="2.8.5.2"/>
    </reaction>
</comment>
<dbReference type="SUPFAM" id="SSF46626">
    <property type="entry name" value="Cytochrome c"/>
    <property type="match status" value="2"/>
</dbReference>
<evidence type="ECO:0000256" key="11">
    <source>
        <dbReference type="ARBA" id="ARBA00025746"/>
    </source>
</evidence>
<dbReference type="InterPro" id="IPR036909">
    <property type="entry name" value="Cyt_c-like_dom_sf"/>
</dbReference>
<keyword evidence="10 14" id="KW-0408">Iron</keyword>
<keyword evidence="3 14" id="KW-0813">Transport</keyword>
<dbReference type="NCBIfam" id="TIGR04484">
    <property type="entry name" value="thiosulf_SoxA"/>
    <property type="match status" value="1"/>
</dbReference>
<comment type="similarity">
    <text evidence="11 14">Belongs to the SoxA family.</text>
</comment>
<dbReference type="EMBL" id="CP068046">
    <property type="protein sequence ID" value="QQR39292.1"/>
    <property type="molecule type" value="Genomic_DNA"/>
</dbReference>
<keyword evidence="17" id="KW-1185">Reference proteome</keyword>
<keyword evidence="4 14" id="KW-0349">Heme</keyword>
<feature type="domain" description="Cytochrome c" evidence="15">
    <location>
        <begin position="53"/>
        <end position="139"/>
    </location>
</feature>
<gene>
    <name evidence="16" type="primary">soxA</name>
    <name evidence="16" type="ORF">JI748_16460</name>
</gene>
<dbReference type="Gene3D" id="1.10.760.10">
    <property type="entry name" value="Cytochrome c-like domain"/>
    <property type="match status" value="2"/>
</dbReference>
<evidence type="ECO:0000256" key="12">
    <source>
        <dbReference type="ARBA" id="ARBA00048077"/>
    </source>
</evidence>
<keyword evidence="8 14" id="KW-0574">Periplasm</keyword>
<proteinExistence type="inferred from homology"/>
<comment type="subcellular location">
    <subcellularLocation>
        <location evidence="1 14">Periplasm</location>
    </subcellularLocation>
</comment>
<evidence type="ECO:0000256" key="7">
    <source>
        <dbReference type="ARBA" id="ARBA00022729"/>
    </source>
</evidence>
<dbReference type="PROSITE" id="PS51007">
    <property type="entry name" value="CYTC"/>
    <property type="match status" value="1"/>
</dbReference>
<dbReference type="Pfam" id="PF21342">
    <property type="entry name" value="SoxA-TsdA_cyt-c"/>
    <property type="match status" value="1"/>
</dbReference>
<protein>
    <recommendedName>
        <fullName evidence="14">SoxAX cytochrome complex subunit A</fullName>
        <ecNumber evidence="14">2.8.5.2</ecNumber>
    </recommendedName>
    <alternativeName>
        <fullName evidence="14">Protein SoxA</fullName>
    </alternativeName>
    <alternativeName>
        <fullName evidence="14">Sulfur oxidizing protein A</fullName>
    </alternativeName>
    <alternativeName>
        <fullName evidence="14">Thiosulfate-oxidizing multienzyme system protein SoxA</fullName>
    </alternativeName>
</protein>
<accession>A0ABX7C4X3</accession>
<evidence type="ECO:0000256" key="9">
    <source>
        <dbReference type="ARBA" id="ARBA00022982"/>
    </source>
</evidence>
<evidence type="ECO:0000256" key="6">
    <source>
        <dbReference type="ARBA" id="ARBA00022723"/>
    </source>
</evidence>
<organism evidence="16 17">
    <name type="scientific">Devosia rhizoryzae</name>
    <dbReference type="NCBI Taxonomy" id="2774137"/>
    <lineage>
        <taxon>Bacteria</taxon>
        <taxon>Pseudomonadati</taxon>
        <taxon>Pseudomonadota</taxon>
        <taxon>Alphaproteobacteria</taxon>
        <taxon>Hyphomicrobiales</taxon>
        <taxon>Devosiaceae</taxon>
        <taxon>Devosia</taxon>
    </lineage>
</organism>
<keyword evidence="9 14" id="KW-0249">Electron transport</keyword>
<evidence type="ECO:0000256" key="3">
    <source>
        <dbReference type="ARBA" id="ARBA00022448"/>
    </source>
</evidence>